<gene>
    <name evidence="1" type="ORF">PTE_01834</name>
</gene>
<dbReference type="EMBL" id="AYSJ01000008">
    <property type="protein sequence ID" value="ETS32076.1"/>
    <property type="molecule type" value="Genomic_DNA"/>
</dbReference>
<protein>
    <recommendedName>
        <fullName evidence="3">ASCH domain-containing protein</fullName>
    </recommendedName>
</protein>
<comment type="caution">
    <text evidence="1">The sequence shown here is derived from an EMBL/GenBank/DDBJ whole genome shotgun (WGS) entry which is preliminary data.</text>
</comment>
<evidence type="ECO:0008006" key="3">
    <source>
        <dbReference type="Google" id="ProtNLM"/>
    </source>
</evidence>
<sequence length="102" mass="12103">MPQIYSLSVIMKKRILHLPVKKIYFDQIKSGEKSDEYRLVTEYWKKRLEGRDYDEVYVKCGYPKAGDMSRIEVRPWRGFSQIIITHPHFGSDPVEVFAIHVN</sequence>
<accession>W3V824</accession>
<proteinExistence type="predicted"/>
<keyword evidence="2" id="KW-1185">Reference proteome</keyword>
<dbReference type="Proteomes" id="UP000018957">
    <property type="component" value="Unassembled WGS sequence"/>
</dbReference>
<reference evidence="1 2" key="1">
    <citation type="submission" date="2013-11" db="EMBL/GenBank/DDBJ databases">
        <title>Elucidation of the Photorhabdus temperata genome and generation of transposon mutant library to identify motility mutants.</title>
        <authorList>
            <person name="Hurst S.G.IV."/>
            <person name="Micheals B."/>
            <person name="Abebe-Akele F."/>
            <person name="Rowedder H."/>
            <person name="Bullock H."/>
            <person name="Jackobeck R."/>
            <person name="Janicki E."/>
            <person name="Tisa L.S."/>
        </authorList>
    </citation>
    <scope>NUCLEOTIDE SEQUENCE [LARGE SCALE GENOMIC DNA]</scope>
    <source>
        <strain evidence="1 2">NC19</strain>
    </source>
</reference>
<evidence type="ECO:0000313" key="2">
    <source>
        <dbReference type="Proteomes" id="UP000018957"/>
    </source>
</evidence>
<name>W3V824_9GAMM</name>
<organism evidence="1 2">
    <name type="scientific">Photorhabdus khanii NC19</name>
    <dbReference type="NCBI Taxonomy" id="1004151"/>
    <lineage>
        <taxon>Bacteria</taxon>
        <taxon>Pseudomonadati</taxon>
        <taxon>Pseudomonadota</taxon>
        <taxon>Gammaproteobacteria</taxon>
        <taxon>Enterobacterales</taxon>
        <taxon>Morganellaceae</taxon>
        <taxon>Photorhabdus</taxon>
    </lineage>
</organism>
<dbReference type="AlphaFoldDB" id="W3V824"/>
<evidence type="ECO:0000313" key="1">
    <source>
        <dbReference type="EMBL" id="ETS32076.1"/>
    </source>
</evidence>